<reference evidence="2" key="1">
    <citation type="journal article" date="2017" name="Nat. Ecol. Evol.">
        <title>Genome expansion and lineage-specific genetic innovations in the forest pathogenic fungi Armillaria.</title>
        <authorList>
            <person name="Sipos G."/>
            <person name="Prasanna A.N."/>
            <person name="Walter M.C."/>
            <person name="O'Connor E."/>
            <person name="Balint B."/>
            <person name="Krizsan K."/>
            <person name="Kiss B."/>
            <person name="Hess J."/>
            <person name="Varga T."/>
            <person name="Slot J."/>
            <person name="Riley R."/>
            <person name="Boka B."/>
            <person name="Rigling D."/>
            <person name="Barry K."/>
            <person name="Lee J."/>
            <person name="Mihaltcheva S."/>
            <person name="LaButti K."/>
            <person name="Lipzen A."/>
            <person name="Waldron R."/>
            <person name="Moloney N.M."/>
            <person name="Sperisen C."/>
            <person name="Kredics L."/>
            <person name="Vagvoelgyi C."/>
            <person name="Patrignani A."/>
            <person name="Fitzpatrick D."/>
            <person name="Nagy I."/>
            <person name="Doyle S."/>
            <person name="Anderson J.B."/>
            <person name="Grigoriev I.V."/>
            <person name="Gueldener U."/>
            <person name="Muensterkoetter M."/>
            <person name="Nagy L.G."/>
        </authorList>
    </citation>
    <scope>NUCLEOTIDE SEQUENCE [LARGE SCALE GENOMIC DNA]</scope>
    <source>
        <strain evidence="2">Ar21-2</strain>
    </source>
</reference>
<dbReference type="AlphaFoldDB" id="A0A2H3CZZ7"/>
<sequence>MYRVPASEQRQQCVEGQTEMRRAMGEEISFDRPAVSTLCHHARLPHCQTRHIRGLNARV</sequence>
<evidence type="ECO:0000313" key="2">
    <source>
        <dbReference type="Proteomes" id="UP000217790"/>
    </source>
</evidence>
<dbReference type="EMBL" id="KZ293726">
    <property type="protein sequence ID" value="PBK81673.1"/>
    <property type="molecule type" value="Genomic_DNA"/>
</dbReference>
<gene>
    <name evidence="1" type="ORF">ARMGADRAFT_1020175</name>
</gene>
<keyword evidence="2" id="KW-1185">Reference proteome</keyword>
<evidence type="ECO:0000313" key="1">
    <source>
        <dbReference type="EMBL" id="PBK81673.1"/>
    </source>
</evidence>
<accession>A0A2H3CZZ7</accession>
<organism evidence="1 2">
    <name type="scientific">Armillaria gallica</name>
    <name type="common">Bulbous honey fungus</name>
    <name type="synonym">Armillaria bulbosa</name>
    <dbReference type="NCBI Taxonomy" id="47427"/>
    <lineage>
        <taxon>Eukaryota</taxon>
        <taxon>Fungi</taxon>
        <taxon>Dikarya</taxon>
        <taxon>Basidiomycota</taxon>
        <taxon>Agaricomycotina</taxon>
        <taxon>Agaricomycetes</taxon>
        <taxon>Agaricomycetidae</taxon>
        <taxon>Agaricales</taxon>
        <taxon>Marasmiineae</taxon>
        <taxon>Physalacriaceae</taxon>
        <taxon>Armillaria</taxon>
    </lineage>
</organism>
<name>A0A2H3CZZ7_ARMGA</name>
<dbReference type="InParanoid" id="A0A2H3CZZ7"/>
<protein>
    <submittedName>
        <fullName evidence="1">Uncharacterized protein</fullName>
    </submittedName>
</protein>
<proteinExistence type="predicted"/>
<dbReference type="Proteomes" id="UP000217790">
    <property type="component" value="Unassembled WGS sequence"/>
</dbReference>
<feature type="non-terminal residue" evidence="1">
    <location>
        <position position="59"/>
    </location>
</feature>